<feature type="non-terminal residue" evidence="3">
    <location>
        <position position="325"/>
    </location>
</feature>
<reference evidence="3 4" key="1">
    <citation type="submission" date="2020-02" db="EMBL/GenBank/DDBJ databases">
        <title>Draft genome sequence of Haematococcus lacustris strain NIES-144.</title>
        <authorList>
            <person name="Morimoto D."/>
            <person name="Nakagawa S."/>
            <person name="Yoshida T."/>
            <person name="Sawayama S."/>
        </authorList>
    </citation>
    <scope>NUCLEOTIDE SEQUENCE [LARGE SCALE GENOMIC DNA]</scope>
    <source>
        <strain evidence="3 4">NIES-144</strain>
    </source>
</reference>
<feature type="non-terminal residue" evidence="3">
    <location>
        <position position="1"/>
    </location>
</feature>
<name>A0A6A0ADE6_HAELA</name>
<dbReference type="Proteomes" id="UP000485058">
    <property type="component" value="Unassembled WGS sequence"/>
</dbReference>
<evidence type="ECO:0000313" key="3">
    <source>
        <dbReference type="EMBL" id="GFH30343.1"/>
    </source>
</evidence>
<accession>A0A6A0ADE6</accession>
<protein>
    <submittedName>
        <fullName evidence="3">PDZ domain-containing protein</fullName>
    </submittedName>
</protein>
<dbReference type="PANTHER" id="PTHR46366:SF1">
    <property type="entry name" value="PDZ DOMAIN-CONTAINING PROTEIN C1685.05"/>
    <property type="match status" value="1"/>
</dbReference>
<keyword evidence="4" id="KW-1185">Reference proteome</keyword>
<evidence type="ECO:0000259" key="2">
    <source>
        <dbReference type="Pfam" id="PF12812"/>
    </source>
</evidence>
<sequence length="325" mass="35085">TLDAELEPLLLSKAAQFGLPASWVSRLDRRDPERRQVLRVRGTVADSHAASQLRCGDMVLAIAGTPVTCFRDVEAIILAQEQPEATAACPVPHYVAAEGAVGLCEQAPPGQHLGKKRKAEEVLEKPSQENEAQQGQQAPICKASAMAGSQATQELVGVDAQIQDSAHTGSVARPHTTAPVTEQAASPLTPLPSLPITIFRGTELMQVTVQLGSEAGMGTSRVLHWCGAQLQSSHRAVRELGSLPQGAGVYISRWHHGSPAHRYGLYALHWITEANGQPTPDLDTFLEVVRGLGHGEFVRIKMHHLETCQPKVLTLKLDLNYWPTS</sequence>
<dbReference type="InterPro" id="IPR036034">
    <property type="entry name" value="PDZ_sf"/>
</dbReference>
<feature type="domain" description="PDZ-like" evidence="2">
    <location>
        <begin position="219"/>
        <end position="292"/>
    </location>
</feature>
<feature type="compositionally biased region" description="Basic and acidic residues" evidence="1">
    <location>
        <begin position="118"/>
        <end position="128"/>
    </location>
</feature>
<dbReference type="AlphaFoldDB" id="A0A6A0ADE6"/>
<evidence type="ECO:0000256" key="1">
    <source>
        <dbReference type="SAM" id="MobiDB-lite"/>
    </source>
</evidence>
<feature type="region of interest" description="Disordered" evidence="1">
    <location>
        <begin position="108"/>
        <end position="144"/>
    </location>
</feature>
<dbReference type="Gene3D" id="2.30.42.10">
    <property type="match status" value="1"/>
</dbReference>
<dbReference type="InterPro" id="IPR025926">
    <property type="entry name" value="PDZ-like_dom"/>
</dbReference>
<comment type="caution">
    <text evidence="3">The sequence shown here is derived from an EMBL/GenBank/DDBJ whole genome shotgun (WGS) entry which is preliminary data.</text>
</comment>
<dbReference type="EMBL" id="BLLF01004843">
    <property type="protein sequence ID" value="GFH30343.1"/>
    <property type="molecule type" value="Genomic_DNA"/>
</dbReference>
<proteinExistence type="predicted"/>
<organism evidence="3 4">
    <name type="scientific">Haematococcus lacustris</name>
    <name type="common">Green alga</name>
    <name type="synonym">Haematococcus pluvialis</name>
    <dbReference type="NCBI Taxonomy" id="44745"/>
    <lineage>
        <taxon>Eukaryota</taxon>
        <taxon>Viridiplantae</taxon>
        <taxon>Chlorophyta</taxon>
        <taxon>core chlorophytes</taxon>
        <taxon>Chlorophyceae</taxon>
        <taxon>CS clade</taxon>
        <taxon>Chlamydomonadales</taxon>
        <taxon>Haematococcaceae</taxon>
        <taxon>Haematococcus</taxon>
    </lineage>
</organism>
<gene>
    <name evidence="3" type="ORF">HaLaN_29178</name>
</gene>
<dbReference type="Pfam" id="PF12812">
    <property type="entry name" value="PDZ_1"/>
    <property type="match status" value="1"/>
</dbReference>
<evidence type="ECO:0000313" key="4">
    <source>
        <dbReference type="Proteomes" id="UP000485058"/>
    </source>
</evidence>
<dbReference type="SUPFAM" id="SSF50156">
    <property type="entry name" value="PDZ domain-like"/>
    <property type="match status" value="2"/>
</dbReference>
<dbReference type="PANTHER" id="PTHR46366">
    <property type="entry name" value="PRO-APOPTOTIC SERINE PROTEASE NMA111"/>
    <property type="match status" value="1"/>
</dbReference>